<comment type="caution">
    <text evidence="1">The sequence shown here is derived from an EMBL/GenBank/DDBJ whole genome shotgun (WGS) entry which is preliminary data.</text>
</comment>
<sequence>MDDGVDFNSYSIDRVREEVERETKRLFESIVELLELACRARESGELRIESIVVGSARELERCYRELLGRLKGGRV</sequence>
<reference evidence="1" key="1">
    <citation type="journal article" date="2020" name="mSystems">
        <title>Genome- and Community-Level Interaction Insights into Carbon Utilization and Element Cycling Functions of Hydrothermarchaeota in Hydrothermal Sediment.</title>
        <authorList>
            <person name="Zhou Z."/>
            <person name="Liu Y."/>
            <person name="Xu W."/>
            <person name="Pan J."/>
            <person name="Luo Z.H."/>
            <person name="Li M."/>
        </authorList>
    </citation>
    <scope>NUCLEOTIDE SEQUENCE [LARGE SCALE GENOMIC DNA]</scope>
    <source>
        <strain evidence="1">SpSt-1116</strain>
    </source>
</reference>
<name>A0A7J3ZK69_9CREN</name>
<accession>A0A7J3ZK69</accession>
<dbReference type="EMBL" id="DRZC01000032">
    <property type="protein sequence ID" value="HHQ80292.1"/>
    <property type="molecule type" value="Genomic_DNA"/>
</dbReference>
<evidence type="ECO:0000313" key="1">
    <source>
        <dbReference type="EMBL" id="HHQ80292.1"/>
    </source>
</evidence>
<gene>
    <name evidence="1" type="ORF">ENM78_02360</name>
</gene>
<dbReference type="AlphaFoldDB" id="A0A7J3ZK69"/>
<protein>
    <submittedName>
        <fullName evidence="1">Uncharacterized protein</fullName>
    </submittedName>
</protein>
<proteinExistence type="predicted"/>
<organism evidence="1">
    <name type="scientific">Fervidicoccus fontis</name>
    <dbReference type="NCBI Taxonomy" id="683846"/>
    <lineage>
        <taxon>Archaea</taxon>
        <taxon>Thermoproteota</taxon>
        <taxon>Thermoprotei</taxon>
        <taxon>Fervidicoccales</taxon>
        <taxon>Fervidicoccaceae</taxon>
        <taxon>Fervidicoccus</taxon>
    </lineage>
</organism>